<dbReference type="InterPro" id="IPR007838">
    <property type="entry name" value="Cell_div_ZapA-like"/>
</dbReference>
<accession>A0A9D2ITC5</accession>
<evidence type="ECO:0000313" key="2">
    <source>
        <dbReference type="EMBL" id="HIZ21662.1"/>
    </source>
</evidence>
<keyword evidence="2" id="KW-0132">Cell division</keyword>
<gene>
    <name evidence="2" type="ORF">IAA21_02535</name>
</gene>
<dbReference type="GO" id="GO:0051301">
    <property type="term" value="P:cell division"/>
    <property type="evidence" value="ECO:0007669"/>
    <property type="project" value="UniProtKB-KW"/>
</dbReference>
<name>A0A9D2ITC5_9FIRM</name>
<evidence type="ECO:0000256" key="1">
    <source>
        <dbReference type="SAM" id="Coils"/>
    </source>
</evidence>
<keyword evidence="1" id="KW-0175">Coiled coil</keyword>
<reference evidence="2" key="2">
    <citation type="submission" date="2021-04" db="EMBL/GenBank/DDBJ databases">
        <authorList>
            <person name="Gilroy R."/>
        </authorList>
    </citation>
    <scope>NUCLEOTIDE SEQUENCE</scope>
    <source>
        <strain evidence="2">14324</strain>
    </source>
</reference>
<organism evidence="2 3">
    <name type="scientific">Candidatus Blautia faecigallinarum</name>
    <dbReference type="NCBI Taxonomy" id="2838488"/>
    <lineage>
        <taxon>Bacteria</taxon>
        <taxon>Bacillati</taxon>
        <taxon>Bacillota</taxon>
        <taxon>Clostridia</taxon>
        <taxon>Lachnospirales</taxon>
        <taxon>Lachnospiraceae</taxon>
        <taxon>Blautia</taxon>
    </lineage>
</organism>
<dbReference type="EMBL" id="DXBU01000030">
    <property type="protein sequence ID" value="HIZ21662.1"/>
    <property type="molecule type" value="Genomic_DNA"/>
</dbReference>
<keyword evidence="2" id="KW-0131">Cell cycle</keyword>
<dbReference type="InterPro" id="IPR053712">
    <property type="entry name" value="Bac_CellDiv_Activator"/>
</dbReference>
<reference evidence="2" key="1">
    <citation type="journal article" date="2021" name="PeerJ">
        <title>Extensive microbial diversity within the chicken gut microbiome revealed by metagenomics and culture.</title>
        <authorList>
            <person name="Gilroy R."/>
            <person name="Ravi A."/>
            <person name="Getino M."/>
            <person name="Pursley I."/>
            <person name="Horton D.L."/>
            <person name="Alikhan N.F."/>
            <person name="Baker D."/>
            <person name="Gharbi K."/>
            <person name="Hall N."/>
            <person name="Watson M."/>
            <person name="Adriaenssens E.M."/>
            <person name="Foster-Nyarko E."/>
            <person name="Jarju S."/>
            <person name="Secka A."/>
            <person name="Antonio M."/>
            <person name="Oren A."/>
            <person name="Chaudhuri R.R."/>
            <person name="La Ragione R."/>
            <person name="Hildebrand F."/>
            <person name="Pallen M.J."/>
        </authorList>
    </citation>
    <scope>NUCLEOTIDE SEQUENCE</scope>
    <source>
        <strain evidence="2">14324</strain>
    </source>
</reference>
<evidence type="ECO:0000313" key="3">
    <source>
        <dbReference type="Proteomes" id="UP000824041"/>
    </source>
</evidence>
<sequence>MAVKNTAQVIIGGKIITLGGYETEEYFQKVASYMNNKIAELSEAPGYSRQPMETKHTLLSLNITDDYFKVKKQAETFEQDLQQKDQEMYDLKHELISLRMEIEEAQKKTKEALEEKSLLEGKVKELEKELEDLLKG</sequence>
<dbReference type="SUPFAM" id="SSF102829">
    <property type="entry name" value="Cell division protein ZapA-like"/>
    <property type="match status" value="1"/>
</dbReference>
<dbReference type="AlphaFoldDB" id="A0A9D2ITC5"/>
<comment type="caution">
    <text evidence="2">The sequence shown here is derived from an EMBL/GenBank/DDBJ whole genome shotgun (WGS) entry which is preliminary data.</text>
</comment>
<dbReference type="Pfam" id="PF05164">
    <property type="entry name" value="ZapA"/>
    <property type="match status" value="1"/>
</dbReference>
<dbReference type="Gene3D" id="6.10.250.790">
    <property type="match status" value="1"/>
</dbReference>
<protein>
    <submittedName>
        <fullName evidence="2">Cell division protein ZapA</fullName>
    </submittedName>
</protein>
<feature type="coiled-coil region" evidence="1">
    <location>
        <begin position="74"/>
        <end position="136"/>
    </location>
</feature>
<proteinExistence type="predicted"/>
<dbReference type="Proteomes" id="UP000824041">
    <property type="component" value="Unassembled WGS sequence"/>
</dbReference>
<dbReference type="InterPro" id="IPR036192">
    <property type="entry name" value="Cell_div_ZapA-like_sf"/>
</dbReference>